<proteinExistence type="inferred from homology"/>
<keyword evidence="6" id="KW-0413">Isomerase</keyword>
<feature type="domain" description="NAD-dependent epimerase/dehydratase" evidence="7">
    <location>
        <begin position="26"/>
        <end position="258"/>
    </location>
</feature>
<evidence type="ECO:0000256" key="2">
    <source>
        <dbReference type="ARBA" id="ARBA00005959"/>
    </source>
</evidence>
<dbReference type="HAMAP" id="MF_00956">
    <property type="entry name" value="GDP_fucose_synth"/>
    <property type="match status" value="1"/>
</dbReference>
<name>F0WEG3_9STRA</name>
<dbReference type="EC" id="1.1.1.271" evidence="3"/>
<sequence>MNTGLYYSDDCSCMSVDRIAPKKRVVLVTGGTGFVGSALKDVVGDGKWSHSEDEFHFVGRADADLRDVNEAEKLFASVRPTHVIHLAAMTGGLYKNMAYEVDFFRDNVAINDSVLYCAHKANVCKVISCLSTCIFPDKTAYPIDESMLHAGKPHDSNLGYAMAKRMIDTLNHCYANQYNCNFTAVIPTNIYGPHDNFDIENGHVIPGLIQKCSLAKEKNEDFVVWGSGKPLRQFIFSEDLAKLLLWALKEYDSVEPIIFSVDATSEVSIESVARMIASKFQFSGKIVTDTSKSDGQYKKTASNAKLRLLLPDFEFTSLDKGLTKTIDWYEHSKLSKNNNKREID</sequence>
<dbReference type="InterPro" id="IPR001509">
    <property type="entry name" value="Epimerase_deHydtase"/>
</dbReference>
<reference evidence="8" key="1">
    <citation type="journal article" date="2011" name="PLoS Biol.">
        <title>Gene gain and loss during evolution of obligate parasitism in the white rust pathogen of Arabidopsis thaliana.</title>
        <authorList>
            <person name="Kemen E."/>
            <person name="Gardiner A."/>
            <person name="Schultz-Larsen T."/>
            <person name="Kemen A.C."/>
            <person name="Balmuth A.L."/>
            <person name="Robert-Seilaniantz A."/>
            <person name="Bailey K."/>
            <person name="Holub E."/>
            <person name="Studholme D.J."/>
            <person name="Maclean D."/>
            <person name="Jones J.D."/>
        </authorList>
    </citation>
    <scope>NUCLEOTIDE SEQUENCE</scope>
</reference>
<organism evidence="8">
    <name type="scientific">Albugo laibachii Nc14</name>
    <dbReference type="NCBI Taxonomy" id="890382"/>
    <lineage>
        <taxon>Eukaryota</taxon>
        <taxon>Sar</taxon>
        <taxon>Stramenopiles</taxon>
        <taxon>Oomycota</taxon>
        <taxon>Peronosporomycetes</taxon>
        <taxon>Albuginales</taxon>
        <taxon>Albuginaceae</taxon>
        <taxon>Albugo</taxon>
    </lineage>
</organism>
<dbReference type="GO" id="GO:0042351">
    <property type="term" value="P:'de novo' GDP-L-fucose biosynthetic process"/>
    <property type="evidence" value="ECO:0007669"/>
    <property type="project" value="UniProtKB-UniPathway"/>
</dbReference>
<dbReference type="EMBL" id="FR824119">
    <property type="protein sequence ID" value="CCA19595.1"/>
    <property type="molecule type" value="Genomic_DNA"/>
</dbReference>
<reference evidence="8" key="2">
    <citation type="submission" date="2011-02" db="EMBL/GenBank/DDBJ databases">
        <authorList>
            <person name="MacLean D."/>
        </authorList>
    </citation>
    <scope>NUCLEOTIDE SEQUENCE</scope>
</reference>
<dbReference type="Gene3D" id="3.40.50.720">
    <property type="entry name" value="NAD(P)-binding Rossmann-like Domain"/>
    <property type="match status" value="1"/>
</dbReference>
<evidence type="ECO:0000256" key="5">
    <source>
        <dbReference type="ARBA" id="ARBA00023002"/>
    </source>
</evidence>
<evidence type="ECO:0000256" key="4">
    <source>
        <dbReference type="ARBA" id="ARBA00022857"/>
    </source>
</evidence>
<dbReference type="SUPFAM" id="SSF51735">
    <property type="entry name" value="NAD(P)-binding Rossmann-fold domains"/>
    <property type="match status" value="1"/>
</dbReference>
<comment type="pathway">
    <text evidence="1">Nucleotide-sugar biosynthesis; GDP-L-fucose biosynthesis via de novo pathway; GDP-L-fucose from GDP-alpha-D-mannose: step 2/2.</text>
</comment>
<dbReference type="GO" id="GO:0016853">
    <property type="term" value="F:isomerase activity"/>
    <property type="evidence" value="ECO:0007669"/>
    <property type="project" value="UniProtKB-KW"/>
</dbReference>
<evidence type="ECO:0000313" key="8">
    <source>
        <dbReference type="EMBL" id="CCA19595.1"/>
    </source>
</evidence>
<evidence type="ECO:0000259" key="7">
    <source>
        <dbReference type="Pfam" id="PF01370"/>
    </source>
</evidence>
<evidence type="ECO:0000256" key="6">
    <source>
        <dbReference type="ARBA" id="ARBA00023235"/>
    </source>
</evidence>
<accession>F0WEG3</accession>
<dbReference type="AlphaFoldDB" id="F0WEG3"/>
<evidence type="ECO:0000256" key="1">
    <source>
        <dbReference type="ARBA" id="ARBA00004883"/>
    </source>
</evidence>
<gene>
    <name evidence="8" type="primary">AlNc14C74G5017</name>
    <name evidence="8" type="ORF">ALNC14_057380</name>
</gene>
<dbReference type="InterPro" id="IPR028614">
    <property type="entry name" value="GDP_fucose/colitose_synth"/>
</dbReference>
<dbReference type="Pfam" id="PF01370">
    <property type="entry name" value="Epimerase"/>
    <property type="match status" value="1"/>
</dbReference>
<protein>
    <recommendedName>
        <fullName evidence="3">GDP-L-fucose synthase</fullName>
        <ecNumber evidence="3">1.1.1.271</ecNumber>
    </recommendedName>
</protein>
<dbReference type="UniPathway" id="UPA00128">
    <property type="reaction ID" value="UER00191"/>
</dbReference>
<dbReference type="InterPro" id="IPR036291">
    <property type="entry name" value="NAD(P)-bd_dom_sf"/>
</dbReference>
<evidence type="ECO:0000256" key="3">
    <source>
        <dbReference type="ARBA" id="ARBA00012371"/>
    </source>
</evidence>
<dbReference type="PANTHER" id="PTHR43238">
    <property type="entry name" value="GDP-L-FUCOSE SYNTHASE"/>
    <property type="match status" value="1"/>
</dbReference>
<dbReference type="CDD" id="cd05239">
    <property type="entry name" value="GDP_FS_SDR_e"/>
    <property type="match status" value="1"/>
</dbReference>
<keyword evidence="4" id="KW-0521">NADP</keyword>
<comment type="similarity">
    <text evidence="2">Belongs to the NAD(P)-dependent epimerase/dehydratase family. Fucose synthase subfamily.</text>
</comment>
<dbReference type="Gene3D" id="3.90.25.10">
    <property type="entry name" value="UDP-galactose 4-epimerase, domain 1"/>
    <property type="match status" value="1"/>
</dbReference>
<keyword evidence="5" id="KW-0560">Oxidoreductase</keyword>
<dbReference type="GO" id="GO:0050577">
    <property type="term" value="F:GDP-L-fucose synthase activity"/>
    <property type="evidence" value="ECO:0007669"/>
    <property type="project" value="UniProtKB-EC"/>
</dbReference>
<dbReference type="HOGENOM" id="CLU_007383_18_2_1"/>
<dbReference type="PANTHER" id="PTHR43238:SF1">
    <property type="entry name" value="GDP-L-FUCOSE SYNTHASE"/>
    <property type="match status" value="1"/>
</dbReference>